<evidence type="ECO:0000256" key="1">
    <source>
        <dbReference type="ARBA" id="ARBA00004141"/>
    </source>
</evidence>
<dbReference type="AlphaFoldDB" id="A0AAD6DVA5"/>
<dbReference type="RefSeq" id="XP_056749750.1">
    <property type="nucleotide sequence ID" value="XM_056901082.1"/>
</dbReference>
<dbReference type="PANTHER" id="PTHR33048:SF129">
    <property type="entry name" value="INTEGRAL MEMBRANE PROTEIN-RELATED"/>
    <property type="match status" value="1"/>
</dbReference>
<evidence type="ECO:0000313" key="8">
    <source>
        <dbReference type="EMBL" id="KAJ5593124.1"/>
    </source>
</evidence>
<comment type="subcellular location">
    <subcellularLocation>
        <location evidence="1">Membrane</location>
        <topology evidence="1">Multi-pass membrane protein</topology>
    </subcellularLocation>
</comment>
<dbReference type="InterPro" id="IPR052337">
    <property type="entry name" value="SAT4-like"/>
</dbReference>
<dbReference type="Pfam" id="PF20684">
    <property type="entry name" value="Fung_rhodopsin"/>
    <property type="match status" value="1"/>
</dbReference>
<comment type="similarity">
    <text evidence="5">Belongs to the SAT4 family.</text>
</comment>
<proteinExistence type="inferred from homology"/>
<dbReference type="GO" id="GO:0016020">
    <property type="term" value="C:membrane"/>
    <property type="evidence" value="ECO:0007669"/>
    <property type="project" value="UniProtKB-SubCell"/>
</dbReference>
<accession>A0AAD6DVA5</accession>
<sequence length="355" mass="39125">MALAPIVGLNQPEGQKLQFLQPSMSLKIGTIIAFCITYSIATIFMALRYFQAFKLTKKIEIDLVIITTSYGVALIHSVTMIILMYHGQDVSLTELVEFSKQLLISTLAYLICPCITKMAILTVLFQINPTRVYRYIIVAVVAAILTYTLALCIITGGPCSPLHLGTKVCLQKVALSHAVLNIVSDFAVITIPIPTIHALHSSKKQKITVGCLLALGSSVVICSIARVPYMLHYGNTADSTNTEAVIGIWSMFEINLGIICACAMRLKGLISTYLSRFSLFSPRAIAKLSEEAAIERFQPKGERARHSYQLHSIQVGNYGPFKGTKHISVHQAFRIDEERPHVCRGDNDSAERILP</sequence>
<feature type="transmembrane region" description="Helical" evidence="6">
    <location>
        <begin position="62"/>
        <end position="86"/>
    </location>
</feature>
<keyword evidence="9" id="KW-1185">Reference proteome</keyword>
<evidence type="ECO:0000256" key="4">
    <source>
        <dbReference type="ARBA" id="ARBA00023136"/>
    </source>
</evidence>
<organism evidence="8 9">
    <name type="scientific">Penicillium hordei</name>
    <dbReference type="NCBI Taxonomy" id="40994"/>
    <lineage>
        <taxon>Eukaryota</taxon>
        <taxon>Fungi</taxon>
        <taxon>Dikarya</taxon>
        <taxon>Ascomycota</taxon>
        <taxon>Pezizomycotina</taxon>
        <taxon>Eurotiomycetes</taxon>
        <taxon>Eurotiomycetidae</taxon>
        <taxon>Eurotiales</taxon>
        <taxon>Aspergillaceae</taxon>
        <taxon>Penicillium</taxon>
    </lineage>
</organism>
<gene>
    <name evidence="8" type="ORF">N7537_010028</name>
</gene>
<evidence type="ECO:0000256" key="3">
    <source>
        <dbReference type="ARBA" id="ARBA00022989"/>
    </source>
</evidence>
<keyword evidence="2 6" id="KW-0812">Transmembrane</keyword>
<evidence type="ECO:0000259" key="7">
    <source>
        <dbReference type="Pfam" id="PF20684"/>
    </source>
</evidence>
<comment type="caution">
    <text evidence="8">The sequence shown here is derived from an EMBL/GenBank/DDBJ whole genome shotgun (WGS) entry which is preliminary data.</text>
</comment>
<feature type="transmembrane region" description="Helical" evidence="6">
    <location>
        <begin position="174"/>
        <end position="195"/>
    </location>
</feature>
<evidence type="ECO:0000313" key="9">
    <source>
        <dbReference type="Proteomes" id="UP001213799"/>
    </source>
</evidence>
<evidence type="ECO:0000256" key="2">
    <source>
        <dbReference type="ARBA" id="ARBA00022692"/>
    </source>
</evidence>
<protein>
    <recommendedName>
        <fullName evidence="7">Rhodopsin domain-containing protein</fullName>
    </recommendedName>
</protein>
<evidence type="ECO:0000256" key="5">
    <source>
        <dbReference type="ARBA" id="ARBA00038359"/>
    </source>
</evidence>
<reference evidence="8" key="2">
    <citation type="submission" date="2023-01" db="EMBL/GenBank/DDBJ databases">
        <authorList>
            <person name="Petersen C."/>
        </authorList>
    </citation>
    <scope>NUCLEOTIDE SEQUENCE</scope>
    <source>
        <strain evidence="8">IBT 12815</strain>
    </source>
</reference>
<feature type="transmembrane region" description="Helical" evidence="6">
    <location>
        <begin position="246"/>
        <end position="266"/>
    </location>
</feature>
<feature type="transmembrane region" description="Helical" evidence="6">
    <location>
        <begin position="132"/>
        <end position="154"/>
    </location>
</feature>
<feature type="transmembrane region" description="Helical" evidence="6">
    <location>
        <begin position="28"/>
        <end position="50"/>
    </location>
</feature>
<dbReference type="EMBL" id="JAQJAE010000005">
    <property type="protein sequence ID" value="KAJ5593124.1"/>
    <property type="molecule type" value="Genomic_DNA"/>
</dbReference>
<dbReference type="InterPro" id="IPR049326">
    <property type="entry name" value="Rhodopsin_dom_fungi"/>
</dbReference>
<feature type="transmembrane region" description="Helical" evidence="6">
    <location>
        <begin position="207"/>
        <end position="226"/>
    </location>
</feature>
<feature type="domain" description="Rhodopsin" evidence="7">
    <location>
        <begin position="47"/>
        <end position="271"/>
    </location>
</feature>
<feature type="transmembrane region" description="Helical" evidence="6">
    <location>
        <begin position="106"/>
        <end position="125"/>
    </location>
</feature>
<reference evidence="8" key="1">
    <citation type="journal article" date="2023" name="IMA Fungus">
        <title>Comparative genomic study of the Penicillium genus elucidates a diverse pangenome and 15 lateral gene transfer events.</title>
        <authorList>
            <person name="Petersen C."/>
            <person name="Sorensen T."/>
            <person name="Nielsen M.R."/>
            <person name="Sondergaard T.E."/>
            <person name="Sorensen J.L."/>
            <person name="Fitzpatrick D.A."/>
            <person name="Frisvad J.C."/>
            <person name="Nielsen K.L."/>
        </authorList>
    </citation>
    <scope>NUCLEOTIDE SEQUENCE</scope>
    <source>
        <strain evidence="8">IBT 12815</strain>
    </source>
</reference>
<name>A0AAD6DVA5_9EURO</name>
<dbReference type="Proteomes" id="UP001213799">
    <property type="component" value="Unassembled WGS sequence"/>
</dbReference>
<dbReference type="PANTHER" id="PTHR33048">
    <property type="entry name" value="PTH11-LIKE INTEGRAL MEMBRANE PROTEIN (AFU_ORTHOLOGUE AFUA_5G11245)"/>
    <property type="match status" value="1"/>
</dbReference>
<keyword evidence="3 6" id="KW-1133">Transmembrane helix</keyword>
<evidence type="ECO:0000256" key="6">
    <source>
        <dbReference type="SAM" id="Phobius"/>
    </source>
</evidence>
<dbReference type="GeneID" id="81591324"/>
<keyword evidence="4 6" id="KW-0472">Membrane</keyword>